<dbReference type="AlphaFoldDB" id="A0A9P6N4X5"/>
<comment type="caution">
    <text evidence="1">The sequence shown here is derived from an EMBL/GenBank/DDBJ whole genome shotgun (WGS) entry which is preliminary data.</text>
</comment>
<sequence length="133" mass="14759">MLKDIGALVQSQHTSFEDLLDLKKRLVQLTVTTVKQIFEEKLQATDTKPKTQPQAKVKPEAALTPQDAMKALSKELENNIHQLPAESGTVPDSTDTLCHPSPAFQHRVSTTYLTCLLLTVDHPEPDSTTKTRV</sequence>
<accession>A0A9P6N4X5</accession>
<proteinExistence type="predicted"/>
<gene>
    <name evidence="1" type="ORF">CROQUDRAFT_102165</name>
</gene>
<dbReference type="Proteomes" id="UP000886653">
    <property type="component" value="Unassembled WGS sequence"/>
</dbReference>
<keyword evidence="2" id="KW-1185">Reference proteome</keyword>
<evidence type="ECO:0000313" key="1">
    <source>
        <dbReference type="EMBL" id="KAG0139106.1"/>
    </source>
</evidence>
<reference evidence="1" key="1">
    <citation type="submission" date="2013-11" db="EMBL/GenBank/DDBJ databases">
        <title>Genome sequence of the fusiform rust pathogen reveals effectors for host alternation and coevolution with pine.</title>
        <authorList>
            <consortium name="DOE Joint Genome Institute"/>
            <person name="Smith K."/>
            <person name="Pendleton A."/>
            <person name="Kubisiak T."/>
            <person name="Anderson C."/>
            <person name="Salamov A."/>
            <person name="Aerts A."/>
            <person name="Riley R."/>
            <person name="Clum A."/>
            <person name="Lindquist E."/>
            <person name="Ence D."/>
            <person name="Campbell M."/>
            <person name="Kronenberg Z."/>
            <person name="Feau N."/>
            <person name="Dhillon B."/>
            <person name="Hamelin R."/>
            <person name="Burleigh J."/>
            <person name="Smith J."/>
            <person name="Yandell M."/>
            <person name="Nelson C."/>
            <person name="Grigoriev I."/>
            <person name="Davis J."/>
        </authorList>
    </citation>
    <scope>NUCLEOTIDE SEQUENCE</scope>
    <source>
        <strain evidence="1">G11</strain>
    </source>
</reference>
<name>A0A9P6N4X5_9BASI</name>
<dbReference type="EMBL" id="MU167806">
    <property type="protein sequence ID" value="KAG0139106.1"/>
    <property type="molecule type" value="Genomic_DNA"/>
</dbReference>
<organism evidence="1 2">
    <name type="scientific">Cronartium quercuum f. sp. fusiforme G11</name>
    <dbReference type="NCBI Taxonomy" id="708437"/>
    <lineage>
        <taxon>Eukaryota</taxon>
        <taxon>Fungi</taxon>
        <taxon>Dikarya</taxon>
        <taxon>Basidiomycota</taxon>
        <taxon>Pucciniomycotina</taxon>
        <taxon>Pucciniomycetes</taxon>
        <taxon>Pucciniales</taxon>
        <taxon>Coleosporiaceae</taxon>
        <taxon>Cronartium</taxon>
    </lineage>
</organism>
<protein>
    <submittedName>
        <fullName evidence="1">Uncharacterized protein</fullName>
    </submittedName>
</protein>
<evidence type="ECO:0000313" key="2">
    <source>
        <dbReference type="Proteomes" id="UP000886653"/>
    </source>
</evidence>